<evidence type="ECO:0000256" key="1">
    <source>
        <dbReference type="ARBA" id="ARBA00022729"/>
    </source>
</evidence>
<evidence type="ECO:0000259" key="3">
    <source>
        <dbReference type="Pfam" id="PF00149"/>
    </source>
</evidence>
<keyword evidence="7" id="KW-1185">Reference proteome</keyword>
<evidence type="ECO:0000313" key="6">
    <source>
        <dbReference type="EMBL" id="MYN06751.1"/>
    </source>
</evidence>
<evidence type="ECO:0000313" key="7">
    <source>
        <dbReference type="Proteomes" id="UP000450676"/>
    </source>
</evidence>
<dbReference type="InterPro" id="IPR008963">
    <property type="entry name" value="Purple_acid_Pase-like_N"/>
</dbReference>
<dbReference type="GO" id="GO:0003993">
    <property type="term" value="F:acid phosphatase activity"/>
    <property type="evidence" value="ECO:0007669"/>
    <property type="project" value="InterPro"/>
</dbReference>
<dbReference type="InterPro" id="IPR029052">
    <property type="entry name" value="Metallo-depent_PP-like"/>
</dbReference>
<accession>A0A7X4H8Q7</accession>
<feature type="chain" id="PRO_5030663916" evidence="2">
    <location>
        <begin position="23"/>
        <end position="1507"/>
    </location>
</feature>
<keyword evidence="1 2" id="KW-0732">Signal</keyword>
<name>A0A7X4H8Q7_9BURK</name>
<dbReference type="SUPFAM" id="SSF56300">
    <property type="entry name" value="Metallo-dependent phosphatases"/>
    <property type="match status" value="1"/>
</dbReference>
<feature type="domain" description="Purple acid phosphatase N-terminal" evidence="5">
    <location>
        <begin position="1125"/>
        <end position="1219"/>
    </location>
</feature>
<sequence length="1507" mass="160233">MKCFKPILLALALAACSSPHHGYVDQPGSDALATYVIAPPPGVDKLFASVPPPVIDGTTATETVKTAISGYQAYQINQDVQLFSGQLNHTKGAAINVLSFKTGDSSGVELVPIERSTGQFSMETVSASANRQIDKGVPVLAAVNADFFNTFNGWNVGMMKLNGVTYGGASPKAEGAVLVKNDGSIDIVDKLPDFSLRWTRNQGESGLVKEVSYFDRENARNNAVRQAGGTVSIYPGDNFRGAVDLRGKSAYLLAPEVNNVTVVANPDGKPLVQFAPFKGKLTAQAPQSAAYIVPSGSALLVLDGPAGTAPWKAGDEIAVDYQTTDAEWNNVKYALGAGSTPGSGAATAQLLVKDGKLADGAANEVLVSSRTMFGLRADGSAFLAVVDKPAGSPTDGVTFRKLGQIALAYGAVKAINLDGGGSSEIAMRAPGEKYTHAINQPSDGIERPVGNKWGLVIKGSKVRYPNGVNVMPRDVTLLAGSDYRFKAVGYNGDSYFSTPGSLSFGTSKATLGQVVAATGQFRASEVEDEGYMVAALGEDKGAARLRITKSPDTLIFDRSDVSLNGGEQLAVLPVMLKDGAPVQYSPSVLQYQLSTQGLGELDSKTGVFTAAKVFGKQLTITVRYGALSASTTVSIGVPPAIVEDFEAGAGTYAASGARQKSATLGLAGAESFAGKNSLKLSWVADPAQPGTFGAYLADPAKATTLKGYPKALGVNVFIPPALAGKNWWVRGQLRDADNKAVTIDYNNSGDALPQTGWTFMRAAIPEGFRAPFRFDQPFRFLVLNTPERIDSFVYLDNFTAIYSADTDLQGPAVQVTPANRATVNASAITIELQAQDVSGIDMTRLELKLDGVDIAAPISNNGRDAFKVALPGLADGWHKISYRTFDINGNVGAGESLFNVDTGATRFYVEDKIDTVYPSGRFDFPLKAVKGAPADSLTLTLQYDSTKASLEVVPADASPAGVTSRAGYWEGTFSNFKGDLSTLALIRLNVFDYVAGGAVSVVVGGTVNGKPYIAPVIRKDITGKYRVLTKLAQLGKPGTLQIVDSSGRPAAGVTVEQLEYNAASGAVSKQTRLGVTNDKGEIAYSPAAGTASAQVYFRVFDAAGSPGASLLSPVIVVPERLGAAPRYVRLSPAARQDAVNVSWMTATSARSNWIRYGESPALERVLDASETEVLPYFYGAESGVVRVSHASLPNLKPGTVYYYQAGNESAAGEVMSFRTDDRDDDVRLYLFGDTQTNTDGNIRDGAPLVSELYAKMQAQLPNPDLILHVGDMTDDGSDYQMQRQFFEALEGGGRMGSALFVPAQGNHEVYNEGRSKFQSLFRTPANGPLAADKQAIYSFDYGNMHIAVITTELFTDAEWKTMMDWLAADMQASSRTWRVLMMHRPAYEGNADSGNEFSRRFVPEAADRAGIDLVIAGHDHQYARSVPVTAGKPDGRGVTYLIAGSDSAKFYNASSRTGMPAIADVLYDDDIQTYTTLHVQGNRMNILTRNIYGKVIDQATLAPRKSR</sequence>
<dbReference type="Proteomes" id="UP000450676">
    <property type="component" value="Unassembled WGS sequence"/>
</dbReference>
<dbReference type="Gene3D" id="3.60.21.10">
    <property type="match status" value="1"/>
</dbReference>
<feature type="domain" description="Phosphodiester glycosidase" evidence="4">
    <location>
        <begin position="288"/>
        <end position="455"/>
    </location>
</feature>
<dbReference type="InterPro" id="IPR004843">
    <property type="entry name" value="Calcineurin-like_PHP"/>
</dbReference>
<dbReference type="PANTHER" id="PTHR45867">
    <property type="entry name" value="PURPLE ACID PHOSPHATASE"/>
    <property type="match status" value="1"/>
</dbReference>
<dbReference type="PROSITE" id="PS51257">
    <property type="entry name" value="PROKAR_LIPOPROTEIN"/>
    <property type="match status" value="1"/>
</dbReference>
<dbReference type="PANTHER" id="PTHR45867:SF3">
    <property type="entry name" value="ACID PHOSPHATASE TYPE 7"/>
    <property type="match status" value="1"/>
</dbReference>
<dbReference type="RefSeq" id="WP_161071147.1">
    <property type="nucleotide sequence ID" value="NZ_WWCU01000004.1"/>
</dbReference>
<organism evidence="6 7">
    <name type="scientific">Pseudoduganella aquatica</name>
    <dbReference type="NCBI Taxonomy" id="2660641"/>
    <lineage>
        <taxon>Bacteria</taxon>
        <taxon>Pseudomonadati</taxon>
        <taxon>Pseudomonadota</taxon>
        <taxon>Betaproteobacteria</taxon>
        <taxon>Burkholderiales</taxon>
        <taxon>Oxalobacteraceae</taxon>
        <taxon>Telluria group</taxon>
        <taxon>Pseudoduganella</taxon>
    </lineage>
</organism>
<dbReference type="InterPro" id="IPR015914">
    <property type="entry name" value="PAPs_N"/>
</dbReference>
<protein>
    <submittedName>
        <fullName evidence="6">Metallophosphoesterase</fullName>
    </submittedName>
</protein>
<proteinExistence type="predicted"/>
<dbReference type="Gene3D" id="2.60.40.380">
    <property type="entry name" value="Purple acid phosphatase-like, N-terminal"/>
    <property type="match status" value="1"/>
</dbReference>
<comment type="caution">
    <text evidence="6">The sequence shown here is derived from an EMBL/GenBank/DDBJ whole genome shotgun (WGS) entry which is preliminary data.</text>
</comment>
<dbReference type="Pfam" id="PF00149">
    <property type="entry name" value="Metallophos"/>
    <property type="match status" value="1"/>
</dbReference>
<dbReference type="InterPro" id="IPR018711">
    <property type="entry name" value="NAGPA"/>
</dbReference>
<evidence type="ECO:0000259" key="5">
    <source>
        <dbReference type="Pfam" id="PF16656"/>
    </source>
</evidence>
<dbReference type="SUPFAM" id="SSF49363">
    <property type="entry name" value="Purple acid phosphatase, N-terminal domain"/>
    <property type="match status" value="1"/>
</dbReference>
<reference evidence="6 7" key="1">
    <citation type="submission" date="2019-12" db="EMBL/GenBank/DDBJ databases">
        <title>Novel species isolated from a subtropical stream in China.</title>
        <authorList>
            <person name="Lu H."/>
        </authorList>
    </citation>
    <scope>NUCLEOTIDE SEQUENCE [LARGE SCALE GENOMIC DNA]</scope>
    <source>
        <strain evidence="6 7">FT127W</strain>
    </source>
</reference>
<gene>
    <name evidence="6" type="ORF">GTP77_05310</name>
</gene>
<feature type="signal peptide" evidence="2">
    <location>
        <begin position="1"/>
        <end position="22"/>
    </location>
</feature>
<dbReference type="Pfam" id="PF16656">
    <property type="entry name" value="Pur_ac_phosph_N"/>
    <property type="match status" value="1"/>
</dbReference>
<dbReference type="EMBL" id="WWCU01000004">
    <property type="protein sequence ID" value="MYN06751.1"/>
    <property type="molecule type" value="Genomic_DNA"/>
</dbReference>
<evidence type="ECO:0000256" key="2">
    <source>
        <dbReference type="SAM" id="SignalP"/>
    </source>
</evidence>
<dbReference type="Pfam" id="PF09992">
    <property type="entry name" value="NAGPA"/>
    <property type="match status" value="1"/>
</dbReference>
<feature type="domain" description="Calcineurin-like phosphoesterase" evidence="3">
    <location>
        <begin position="1227"/>
        <end position="1422"/>
    </location>
</feature>
<dbReference type="GO" id="GO:0046872">
    <property type="term" value="F:metal ion binding"/>
    <property type="evidence" value="ECO:0007669"/>
    <property type="project" value="InterPro"/>
</dbReference>
<evidence type="ECO:0000259" key="4">
    <source>
        <dbReference type="Pfam" id="PF09992"/>
    </source>
</evidence>